<evidence type="ECO:0000313" key="5">
    <source>
        <dbReference type="Proteomes" id="UP000265120"/>
    </source>
</evidence>
<dbReference type="GeneTree" id="ENSGT00940000159462"/>
<dbReference type="STRING" id="244447.ENSCSEP00000009625"/>
<dbReference type="InterPro" id="IPR042185">
    <property type="entry name" value="Serpin_sf_2"/>
</dbReference>
<dbReference type="OrthoDB" id="10063692at2759"/>
<reference evidence="4" key="3">
    <citation type="submission" date="2025-09" db="UniProtKB">
        <authorList>
            <consortium name="Ensembl"/>
        </authorList>
    </citation>
    <scope>IDENTIFICATION</scope>
</reference>
<evidence type="ECO:0000256" key="2">
    <source>
        <dbReference type="SAM" id="SignalP"/>
    </source>
</evidence>
<dbReference type="Pfam" id="PF00079">
    <property type="entry name" value="Serpin"/>
    <property type="match status" value="1"/>
</dbReference>
<dbReference type="GO" id="GO:0007596">
    <property type="term" value="P:blood coagulation"/>
    <property type="evidence" value="ECO:0007669"/>
    <property type="project" value="InterPro"/>
</dbReference>
<dbReference type="CDD" id="cd02055">
    <property type="entry name" value="serpinA10_PZI"/>
    <property type="match status" value="1"/>
</dbReference>
<sequence length="385" mass="42571">MSGSSPFPLLLLLLVSISSSEDLDLVRRNSDFAARLFRSVASRSDDNVFLSPLTLSAALTALASATTGSTHEQLLKGLGLSGLDVSTVTDFFQNLQNSKPAHLLSGLGLFPDQHVQLQSSYVDLVQNKLGATVQKVVYSEPQEAADLINRWAQYQTGDQVKDIVTDLDSQTPLLLASVASYQGRFQPAFNASLTQEERFYVDRYHVVMTSMMFRADKFFLAYDRALKTGLLKLPMTEGAAMLVVFPDADVDVTVVEEQVTSEKIQTWIQQLKKTKLEVQLPRFLLERSYTLKNILMDLEVTQVFQEDADLTNMSGTKGTRLTQVFHKSLLSVDESSDDITAGGGATAFSSPPPRLTINRPFIFIIYQQISGNILGMGRVLDPSRK</sequence>
<keyword evidence="5" id="KW-1185">Reference proteome</keyword>
<dbReference type="InterPro" id="IPR042178">
    <property type="entry name" value="Serpin_sf_1"/>
</dbReference>
<dbReference type="Gene3D" id="2.30.39.10">
    <property type="entry name" value="Alpha-1-antitrypsin, domain 1"/>
    <property type="match status" value="1"/>
</dbReference>
<evidence type="ECO:0000256" key="1">
    <source>
        <dbReference type="RuleBase" id="RU000411"/>
    </source>
</evidence>
<dbReference type="PANTHER" id="PTHR11461:SF191">
    <property type="entry name" value="PROTEIN Z-DEPENDENT PROTEASE INHIBITOR"/>
    <property type="match status" value="1"/>
</dbReference>
<dbReference type="GO" id="GO:0004867">
    <property type="term" value="F:serine-type endopeptidase inhibitor activity"/>
    <property type="evidence" value="ECO:0007669"/>
    <property type="project" value="InterPro"/>
</dbReference>
<dbReference type="GO" id="GO:0005615">
    <property type="term" value="C:extracellular space"/>
    <property type="evidence" value="ECO:0007669"/>
    <property type="project" value="InterPro"/>
</dbReference>
<reference evidence="4" key="2">
    <citation type="submission" date="2025-08" db="UniProtKB">
        <authorList>
            <consortium name="Ensembl"/>
        </authorList>
    </citation>
    <scope>IDENTIFICATION</scope>
</reference>
<protein>
    <submittedName>
        <fullName evidence="4">Serpin peptidase inhibitor, clade A (alpha-1 antiproteinase, antitrypsin), member 10a</fullName>
    </submittedName>
</protein>
<proteinExistence type="inferred from homology"/>
<dbReference type="Proteomes" id="UP000265120">
    <property type="component" value="Chromosome 7"/>
</dbReference>
<dbReference type="PROSITE" id="PS00284">
    <property type="entry name" value="SERPIN"/>
    <property type="match status" value="1"/>
</dbReference>
<dbReference type="Ensembl" id="ENSCSET00000009737.1">
    <property type="protein sequence ID" value="ENSCSEP00000009625.1"/>
    <property type="gene ID" value="ENSCSEG00000006173.1"/>
</dbReference>
<evidence type="ECO:0000313" key="4">
    <source>
        <dbReference type="Ensembl" id="ENSCSEP00000009625.1"/>
    </source>
</evidence>
<feature type="signal peptide" evidence="2">
    <location>
        <begin position="1"/>
        <end position="20"/>
    </location>
</feature>
<dbReference type="SUPFAM" id="SSF56574">
    <property type="entry name" value="Serpins"/>
    <property type="match status" value="1"/>
</dbReference>
<dbReference type="AlphaFoldDB" id="A0A3P8VAZ1"/>
<dbReference type="OMA" id="LTQVYHK"/>
<dbReference type="InterPro" id="IPR000215">
    <property type="entry name" value="Serpin_fam"/>
</dbReference>
<evidence type="ECO:0000259" key="3">
    <source>
        <dbReference type="SMART" id="SM00093"/>
    </source>
</evidence>
<dbReference type="InParanoid" id="A0A3P8VAZ1"/>
<dbReference type="InterPro" id="IPR033835">
    <property type="entry name" value="PZI_serpin_dom"/>
</dbReference>
<comment type="similarity">
    <text evidence="1">Belongs to the serpin family.</text>
</comment>
<dbReference type="KEGG" id="csem:103381370"/>
<dbReference type="RefSeq" id="XP_008311903.1">
    <property type="nucleotide sequence ID" value="XM_008313681.3"/>
</dbReference>
<dbReference type="InterPro" id="IPR023796">
    <property type="entry name" value="Serpin_dom"/>
</dbReference>
<accession>A0A3P8VAZ1</accession>
<name>A0A3P8VAZ1_CYNSE</name>
<dbReference type="InterPro" id="IPR023795">
    <property type="entry name" value="Serpin_CS"/>
</dbReference>
<organism evidence="4 5">
    <name type="scientific">Cynoglossus semilaevis</name>
    <name type="common">Tongue sole</name>
    <dbReference type="NCBI Taxonomy" id="244447"/>
    <lineage>
        <taxon>Eukaryota</taxon>
        <taxon>Metazoa</taxon>
        <taxon>Chordata</taxon>
        <taxon>Craniata</taxon>
        <taxon>Vertebrata</taxon>
        <taxon>Euteleostomi</taxon>
        <taxon>Actinopterygii</taxon>
        <taxon>Neopterygii</taxon>
        <taxon>Teleostei</taxon>
        <taxon>Neoteleostei</taxon>
        <taxon>Acanthomorphata</taxon>
        <taxon>Carangaria</taxon>
        <taxon>Pleuronectiformes</taxon>
        <taxon>Pleuronectoidei</taxon>
        <taxon>Cynoglossidae</taxon>
        <taxon>Cynoglossinae</taxon>
        <taxon>Cynoglossus</taxon>
    </lineage>
</organism>
<dbReference type="GeneID" id="103381370"/>
<feature type="chain" id="PRO_5018048545" evidence="2">
    <location>
        <begin position="21"/>
        <end position="385"/>
    </location>
</feature>
<dbReference type="InterPro" id="IPR036186">
    <property type="entry name" value="Serpin_sf"/>
</dbReference>
<dbReference type="PANTHER" id="PTHR11461">
    <property type="entry name" value="SERINE PROTEASE INHIBITOR, SERPIN"/>
    <property type="match status" value="1"/>
</dbReference>
<feature type="domain" description="Serpin" evidence="3">
    <location>
        <begin position="34"/>
        <end position="382"/>
    </location>
</feature>
<reference evidence="4 5" key="1">
    <citation type="journal article" date="2014" name="Nat. Genet.">
        <title>Whole-genome sequence of a flatfish provides insights into ZW sex chromosome evolution and adaptation to a benthic lifestyle.</title>
        <authorList>
            <person name="Chen S."/>
            <person name="Zhang G."/>
            <person name="Shao C."/>
            <person name="Huang Q."/>
            <person name="Liu G."/>
            <person name="Zhang P."/>
            <person name="Song W."/>
            <person name="An N."/>
            <person name="Chalopin D."/>
            <person name="Volff J.N."/>
            <person name="Hong Y."/>
            <person name="Li Q."/>
            <person name="Sha Z."/>
            <person name="Zhou H."/>
            <person name="Xie M."/>
            <person name="Yu Q."/>
            <person name="Liu Y."/>
            <person name="Xiang H."/>
            <person name="Wang N."/>
            <person name="Wu K."/>
            <person name="Yang C."/>
            <person name="Zhou Q."/>
            <person name="Liao X."/>
            <person name="Yang L."/>
            <person name="Hu Q."/>
            <person name="Zhang J."/>
            <person name="Meng L."/>
            <person name="Jin L."/>
            <person name="Tian Y."/>
            <person name="Lian J."/>
            <person name="Yang J."/>
            <person name="Miao G."/>
            <person name="Liu S."/>
            <person name="Liang Z."/>
            <person name="Yan F."/>
            <person name="Li Y."/>
            <person name="Sun B."/>
            <person name="Zhang H."/>
            <person name="Zhang J."/>
            <person name="Zhu Y."/>
            <person name="Du M."/>
            <person name="Zhao Y."/>
            <person name="Schartl M."/>
            <person name="Tang Q."/>
            <person name="Wang J."/>
        </authorList>
    </citation>
    <scope>NUCLEOTIDE SEQUENCE</scope>
</reference>
<dbReference type="SMART" id="SM00093">
    <property type="entry name" value="SERPIN"/>
    <property type="match status" value="1"/>
</dbReference>
<keyword evidence="2" id="KW-0732">Signal</keyword>
<dbReference type="Gene3D" id="3.30.497.10">
    <property type="entry name" value="Antithrombin, subunit I, domain 2"/>
    <property type="match status" value="1"/>
</dbReference>